<protein>
    <submittedName>
        <fullName evidence="1">N-alpha-acetyltransferase 35, NatC auxiliary subunit-like protein</fullName>
    </submittedName>
</protein>
<dbReference type="AlphaFoldDB" id="A0A1R3G3N7"/>
<sequence>MGVVMDNFQFPLFFSLIFHLTTHLITGLSLRSDERSCCDSGWQRVFLSSNGFAVPVDLVMMRYYSIDEAIENGAAPILISLDLDSTVDVQCTIDVMDHPSSSL</sequence>
<dbReference type="EMBL" id="AWUE01023800">
    <property type="protein sequence ID" value="OMO52696.1"/>
    <property type="molecule type" value="Genomic_DNA"/>
</dbReference>
<dbReference type="Proteomes" id="UP000187203">
    <property type="component" value="Unassembled WGS sequence"/>
</dbReference>
<dbReference type="OrthoDB" id="269405at2759"/>
<keyword evidence="2" id="KW-1185">Reference proteome</keyword>
<comment type="caution">
    <text evidence="1">The sequence shown here is derived from an EMBL/GenBank/DDBJ whole genome shotgun (WGS) entry which is preliminary data.</text>
</comment>
<reference evidence="2" key="1">
    <citation type="submission" date="2013-09" db="EMBL/GenBank/DDBJ databases">
        <title>Corchorus olitorius genome sequencing.</title>
        <authorList>
            <person name="Alam M."/>
            <person name="Haque M.S."/>
            <person name="Islam M.S."/>
            <person name="Emdad E.M."/>
            <person name="Islam M.M."/>
            <person name="Ahmed B."/>
            <person name="Halim A."/>
            <person name="Hossen Q.M.M."/>
            <person name="Hossain M.Z."/>
            <person name="Ahmed R."/>
            <person name="Khan M.M."/>
            <person name="Islam R."/>
            <person name="Rashid M.M."/>
            <person name="Khan S.A."/>
            <person name="Rahman M.S."/>
            <person name="Alam M."/>
            <person name="Yahiya A.S."/>
            <person name="Khan M.S."/>
            <person name="Azam M.S."/>
            <person name="Haque T."/>
            <person name="Lashkar M.Z.H."/>
            <person name="Akhand A.I."/>
            <person name="Morshed G."/>
            <person name="Roy S."/>
            <person name="Uddin K.S."/>
            <person name="Rabeya T."/>
            <person name="Hossain A.S."/>
            <person name="Chowdhury A."/>
            <person name="Snigdha A.R."/>
            <person name="Mortoza M.S."/>
            <person name="Matin S.A."/>
            <person name="Hoque S.M.E."/>
            <person name="Islam M.K."/>
            <person name="Roy D.K."/>
            <person name="Haider R."/>
            <person name="Moosa M.M."/>
            <person name="Elias S.M."/>
            <person name="Hasan A.M."/>
            <person name="Jahan S."/>
            <person name="Shafiuddin M."/>
            <person name="Mahmood N."/>
            <person name="Shommy N.S."/>
        </authorList>
    </citation>
    <scope>NUCLEOTIDE SEQUENCE [LARGE SCALE GENOMIC DNA]</scope>
    <source>
        <strain evidence="2">cv. O-4</strain>
    </source>
</reference>
<organism evidence="1 2">
    <name type="scientific">Corchorus olitorius</name>
    <dbReference type="NCBI Taxonomy" id="93759"/>
    <lineage>
        <taxon>Eukaryota</taxon>
        <taxon>Viridiplantae</taxon>
        <taxon>Streptophyta</taxon>
        <taxon>Embryophyta</taxon>
        <taxon>Tracheophyta</taxon>
        <taxon>Spermatophyta</taxon>
        <taxon>Magnoliopsida</taxon>
        <taxon>eudicotyledons</taxon>
        <taxon>Gunneridae</taxon>
        <taxon>Pentapetalae</taxon>
        <taxon>rosids</taxon>
        <taxon>malvids</taxon>
        <taxon>Malvales</taxon>
        <taxon>Malvaceae</taxon>
        <taxon>Grewioideae</taxon>
        <taxon>Apeibeae</taxon>
        <taxon>Corchorus</taxon>
    </lineage>
</organism>
<proteinExistence type="predicted"/>
<gene>
    <name evidence="1" type="ORF">COLO4_37048</name>
</gene>
<evidence type="ECO:0000313" key="2">
    <source>
        <dbReference type="Proteomes" id="UP000187203"/>
    </source>
</evidence>
<name>A0A1R3G3N7_9ROSI</name>
<evidence type="ECO:0000313" key="1">
    <source>
        <dbReference type="EMBL" id="OMO52696.1"/>
    </source>
</evidence>
<accession>A0A1R3G3N7</accession>